<name>A0A1J5HVW3_9BACT</name>
<feature type="domain" description="Core-binding (CB)" evidence="3">
    <location>
        <begin position="5"/>
        <end position="116"/>
    </location>
</feature>
<dbReference type="InterPro" id="IPR010998">
    <property type="entry name" value="Integrase_recombinase_N"/>
</dbReference>
<dbReference type="InterPro" id="IPR011010">
    <property type="entry name" value="DNA_brk_join_enz"/>
</dbReference>
<reference evidence="4 5" key="1">
    <citation type="journal article" date="2016" name="Environ. Microbiol.">
        <title>Genomic resolution of a cold subsurface aquifer community provides metabolic insights for novel microbes adapted to high CO concentrations.</title>
        <authorList>
            <person name="Probst A.J."/>
            <person name="Castelle C.J."/>
            <person name="Singh A."/>
            <person name="Brown C.T."/>
            <person name="Anantharaman K."/>
            <person name="Sharon I."/>
            <person name="Hug L.A."/>
            <person name="Burstein D."/>
            <person name="Emerson J.B."/>
            <person name="Thomas B.C."/>
            <person name="Banfield J.F."/>
        </authorList>
    </citation>
    <scope>NUCLEOTIDE SEQUENCE [LARGE SCALE GENOMIC DNA]</scope>
    <source>
        <strain evidence="4">CG2_30_33_16</strain>
    </source>
</reference>
<dbReference type="SUPFAM" id="SSF56349">
    <property type="entry name" value="DNA breaking-rejoining enzymes"/>
    <property type="match status" value="1"/>
</dbReference>
<evidence type="ECO:0000256" key="2">
    <source>
        <dbReference type="PROSITE-ProRule" id="PRU01248"/>
    </source>
</evidence>
<evidence type="ECO:0000259" key="3">
    <source>
        <dbReference type="PROSITE" id="PS51900"/>
    </source>
</evidence>
<comment type="caution">
    <text evidence="4">The sequence shown here is derived from an EMBL/GenBank/DDBJ whole genome shotgun (WGS) entry which is preliminary data.</text>
</comment>
<dbReference type="GO" id="GO:0003677">
    <property type="term" value="F:DNA binding"/>
    <property type="evidence" value="ECO:0007669"/>
    <property type="project" value="UniProtKB-UniRule"/>
</dbReference>
<dbReference type="Proteomes" id="UP000183758">
    <property type="component" value="Unassembled WGS sequence"/>
</dbReference>
<protein>
    <recommendedName>
        <fullName evidence="3">Core-binding (CB) domain-containing protein</fullName>
    </recommendedName>
</protein>
<dbReference type="EMBL" id="MNZM01000042">
    <property type="protein sequence ID" value="OIP84983.1"/>
    <property type="molecule type" value="Genomic_DNA"/>
</dbReference>
<sequence length="179" mass="20722">MDTQYNLSNLEASFKQYLLTVNAKPLNSITIKNYLSDLRHFLGWIISDVRAHHAAPQHQSDPRKSASVSTEILPLIQAVTPTVVSDYKNYLNSNNIPPRTINRRLSTLRKFGSFCISQGWMKENPAKRIKNYELRIKNEKTEILTQYKEFLNKQNLDRQNITNLIADVEEFINLSKTVL</sequence>
<dbReference type="InterPro" id="IPR025269">
    <property type="entry name" value="SAM-like_dom"/>
</dbReference>
<dbReference type="Gene3D" id="1.10.150.130">
    <property type="match status" value="1"/>
</dbReference>
<dbReference type="InterPro" id="IPR044068">
    <property type="entry name" value="CB"/>
</dbReference>
<proteinExistence type="predicted"/>
<dbReference type="Pfam" id="PF13102">
    <property type="entry name" value="Phage_int_SAM_5"/>
    <property type="match status" value="1"/>
</dbReference>
<evidence type="ECO:0000313" key="4">
    <source>
        <dbReference type="EMBL" id="OIP84983.1"/>
    </source>
</evidence>
<gene>
    <name evidence="4" type="ORF">AUK04_01815</name>
</gene>
<accession>A0A1J5HVW3</accession>
<evidence type="ECO:0000313" key="5">
    <source>
        <dbReference type="Proteomes" id="UP000183758"/>
    </source>
</evidence>
<dbReference type="PROSITE" id="PS51900">
    <property type="entry name" value="CB"/>
    <property type="match status" value="1"/>
</dbReference>
<evidence type="ECO:0000256" key="1">
    <source>
        <dbReference type="ARBA" id="ARBA00023125"/>
    </source>
</evidence>
<keyword evidence="1 2" id="KW-0238">DNA-binding</keyword>
<dbReference type="AlphaFoldDB" id="A0A1J5HVW3"/>
<organism evidence="4 5">
    <name type="scientific">Candidatus Roizmanbacteria bacterium CG2_30_33_16</name>
    <dbReference type="NCBI Taxonomy" id="1805340"/>
    <lineage>
        <taxon>Bacteria</taxon>
        <taxon>Candidatus Roizmaniibacteriota</taxon>
    </lineage>
</organism>